<dbReference type="Pfam" id="PF17668">
    <property type="entry name" value="Acetyltransf_17"/>
    <property type="match status" value="1"/>
</dbReference>
<dbReference type="InterPro" id="IPR041380">
    <property type="entry name" value="Acetyltransf_17"/>
</dbReference>
<dbReference type="SUPFAM" id="SSF55729">
    <property type="entry name" value="Acyl-CoA N-acyltransferases (Nat)"/>
    <property type="match status" value="1"/>
</dbReference>
<reference evidence="6 7" key="1">
    <citation type="submission" date="2015-02" db="EMBL/GenBank/DDBJ databases">
        <title>Draft genome sequences of ten Microbacterium spp. with emphasis on heavy metal contaminated environments.</title>
        <authorList>
            <person name="Corretto E."/>
        </authorList>
    </citation>
    <scope>NUCLEOTIDE SEQUENCE [LARGE SCALE GENOMIC DNA]</scope>
    <source>
        <strain evidence="6 7">SA35</strain>
    </source>
</reference>
<evidence type="ECO:0000259" key="4">
    <source>
        <dbReference type="Pfam" id="PF13530"/>
    </source>
</evidence>
<evidence type="ECO:0000256" key="2">
    <source>
        <dbReference type="ARBA" id="ARBA00023315"/>
    </source>
</evidence>
<dbReference type="InterPro" id="IPR025559">
    <property type="entry name" value="Eis_dom"/>
</dbReference>
<keyword evidence="2 3" id="KW-0012">Acyltransferase</keyword>
<gene>
    <name evidence="6" type="primary">eis</name>
    <name evidence="6" type="ORF">RS84_03454</name>
</gene>
<dbReference type="PATRIC" id="fig|273678.4.peg.3449"/>
<dbReference type="GO" id="GO:0030649">
    <property type="term" value="P:aminoglycoside antibiotic catabolic process"/>
    <property type="evidence" value="ECO:0007669"/>
    <property type="project" value="TreeGrafter"/>
</dbReference>
<comment type="similarity">
    <text evidence="3">Belongs to the acetyltransferase Eis family.</text>
</comment>
<evidence type="ECO:0000256" key="3">
    <source>
        <dbReference type="HAMAP-Rule" id="MF_01812"/>
    </source>
</evidence>
<dbReference type="Gene3D" id="3.30.1050.10">
    <property type="entry name" value="SCP2 sterol-binding domain"/>
    <property type="match status" value="1"/>
</dbReference>
<dbReference type="GO" id="GO:0034069">
    <property type="term" value="F:aminoglycoside N-acetyltransferase activity"/>
    <property type="evidence" value="ECO:0007669"/>
    <property type="project" value="TreeGrafter"/>
</dbReference>
<comment type="caution">
    <text evidence="6">The sequence shown here is derived from an EMBL/GenBank/DDBJ whole genome shotgun (WGS) entry which is preliminary data.</text>
</comment>
<dbReference type="HAMAP" id="MF_01812">
    <property type="entry name" value="Eis"/>
    <property type="match status" value="1"/>
</dbReference>
<dbReference type="PANTHER" id="PTHR37817">
    <property type="entry name" value="N-ACETYLTRANSFERASE EIS"/>
    <property type="match status" value="1"/>
</dbReference>
<feature type="domain" description="Eis-like acetyltransferase" evidence="5">
    <location>
        <begin position="217"/>
        <end position="327"/>
    </location>
</feature>
<evidence type="ECO:0000313" key="7">
    <source>
        <dbReference type="Proteomes" id="UP000033900"/>
    </source>
</evidence>
<keyword evidence="1 3" id="KW-0808">Transferase</keyword>
<feature type="binding site" evidence="3">
    <location>
        <begin position="119"/>
        <end position="124"/>
    </location>
    <ligand>
        <name>acetyl-CoA</name>
        <dbReference type="ChEBI" id="CHEBI:57288"/>
    </ligand>
</feature>
<feature type="domain" description="Enhanced intracellular survival protein" evidence="4">
    <location>
        <begin position="330"/>
        <end position="428"/>
    </location>
</feature>
<evidence type="ECO:0000256" key="1">
    <source>
        <dbReference type="ARBA" id="ARBA00022679"/>
    </source>
</evidence>
<sequence length="434" mass="46706">MTSLDARSVPADPLSAERLAAAGLEYRVDDLNDEATAQSFQRAVARGFLGGEPNAEALDYGRTPFLQRRNISVYDGTAATGDFPVATVNSWVSPLTVPGGDAVDMWSISVVTVAATHRRRGIARALLEGELRAAASAGAPMAGLTVSEATIYGRYGFGAAVPAVRLDVDVRRAGWGGVAPSGSIQYRERDELADDLGVVHERARVARPGQVAGWRTRWEGFAGVSPSDPDRDKVRGVRYLDENGELRGVLVYTLAEKSGSFRFQMDVRMLVAETHDATAALWRFALQHDLVDTVTADLRPTDDPLPWLVRDTRGVVQTVHDHGWLRILDLPAALSARRFSAPLDVVLRIEDSQGFTAGDWRLTVDQEGRASVETASSSSVDATMDISALSALYAGGVRVSALRGAGRVSAAADVAERLDRAFASYPAPALDIWY</sequence>
<dbReference type="EMBL" id="JYJB01000010">
    <property type="protein sequence ID" value="KJL46813.1"/>
    <property type="molecule type" value="Genomic_DNA"/>
</dbReference>
<organism evidence="6 7">
    <name type="scientific">Microbacterium hydrocarbonoxydans</name>
    <dbReference type="NCBI Taxonomy" id="273678"/>
    <lineage>
        <taxon>Bacteria</taxon>
        <taxon>Bacillati</taxon>
        <taxon>Actinomycetota</taxon>
        <taxon>Actinomycetes</taxon>
        <taxon>Micrococcales</taxon>
        <taxon>Microbacteriaceae</taxon>
        <taxon>Microbacterium</taxon>
    </lineage>
</organism>
<feature type="active site" description="Proton donor" evidence="3">
    <location>
        <position position="152"/>
    </location>
</feature>
<dbReference type="RefSeq" id="WP_045258936.1">
    <property type="nucleotide sequence ID" value="NZ_CP158847.1"/>
</dbReference>
<dbReference type="OrthoDB" id="8399956at2"/>
<feature type="binding site" evidence="3">
    <location>
        <begin position="111"/>
        <end position="113"/>
    </location>
    <ligand>
        <name>acetyl-CoA</name>
        <dbReference type="ChEBI" id="CHEBI:57288"/>
    </ligand>
</feature>
<evidence type="ECO:0000259" key="5">
    <source>
        <dbReference type="Pfam" id="PF17668"/>
    </source>
</evidence>
<dbReference type="InterPro" id="IPR051554">
    <property type="entry name" value="Acetyltransferase_Eis"/>
</dbReference>
<comment type="subunit">
    <text evidence="3">Homohexamer; trimer of dimers.</text>
</comment>
<dbReference type="Pfam" id="PF13527">
    <property type="entry name" value="Acetyltransf_9"/>
    <property type="match status" value="1"/>
</dbReference>
<dbReference type="PANTHER" id="PTHR37817:SF1">
    <property type="entry name" value="N-ACETYLTRANSFERASE EIS"/>
    <property type="match status" value="1"/>
</dbReference>
<dbReference type="InterPro" id="IPR016181">
    <property type="entry name" value="Acyl_CoA_acyltransferase"/>
</dbReference>
<dbReference type="Gene3D" id="3.40.630.30">
    <property type="match status" value="2"/>
</dbReference>
<name>A0A0M2HPG2_9MICO</name>
<dbReference type="InterPro" id="IPR022902">
    <property type="entry name" value="NAcTrfase_Eis"/>
</dbReference>
<protein>
    <submittedName>
        <fullName evidence="6">Enhanced intracellular survival protein</fullName>
    </submittedName>
</protein>
<dbReference type="SUPFAM" id="SSF55718">
    <property type="entry name" value="SCP-like"/>
    <property type="match status" value="1"/>
</dbReference>
<evidence type="ECO:0000313" key="6">
    <source>
        <dbReference type="EMBL" id="KJL46813.1"/>
    </source>
</evidence>
<dbReference type="InterPro" id="IPR036527">
    <property type="entry name" value="SCP2_sterol-bd_dom_sf"/>
</dbReference>
<keyword evidence="7" id="KW-1185">Reference proteome</keyword>
<accession>A0A0M2HPG2</accession>
<dbReference type="Proteomes" id="UP000033900">
    <property type="component" value="Unassembled WGS sequence"/>
</dbReference>
<dbReference type="STRING" id="273678.RS84_03454"/>
<feature type="active site" description="Proton acceptor; via carboxylate" evidence="3">
    <location>
        <position position="434"/>
    </location>
</feature>
<dbReference type="AlphaFoldDB" id="A0A0M2HPG2"/>
<proteinExistence type="inferred from homology"/>
<dbReference type="Pfam" id="PF13530">
    <property type="entry name" value="SCP2_2"/>
    <property type="match status" value="1"/>
</dbReference>
<feature type="binding site" evidence="3">
    <location>
        <begin position="147"/>
        <end position="148"/>
    </location>
    <ligand>
        <name>acetyl-CoA</name>
        <dbReference type="ChEBI" id="CHEBI:57288"/>
    </ligand>
</feature>